<protein>
    <submittedName>
        <fullName evidence="2">DUF2163 domain-containing protein</fullName>
    </submittedName>
</protein>
<dbReference type="EMBL" id="JBHRTO010000001">
    <property type="protein sequence ID" value="MFC3180088.1"/>
    <property type="molecule type" value="Genomic_DNA"/>
</dbReference>
<reference evidence="3" key="1">
    <citation type="journal article" date="2019" name="Int. J. Syst. Evol. Microbiol.">
        <title>The Global Catalogue of Microorganisms (GCM) 10K type strain sequencing project: providing services to taxonomists for standard genome sequencing and annotation.</title>
        <authorList>
            <consortium name="The Broad Institute Genomics Platform"/>
            <consortium name="The Broad Institute Genome Sequencing Center for Infectious Disease"/>
            <person name="Wu L."/>
            <person name="Ma J."/>
        </authorList>
    </citation>
    <scope>NUCLEOTIDE SEQUENCE [LARGE SCALE GENOMIC DNA]</scope>
    <source>
        <strain evidence="3">KCTC 52039</strain>
    </source>
</reference>
<evidence type="ECO:0000313" key="2">
    <source>
        <dbReference type="EMBL" id="MFC3180088.1"/>
    </source>
</evidence>
<proteinExistence type="predicted"/>
<dbReference type="NCBIfam" id="TIGR02218">
    <property type="entry name" value="phg_TIGR02218"/>
    <property type="match status" value="1"/>
</dbReference>
<dbReference type="Proteomes" id="UP001595547">
    <property type="component" value="Unassembled WGS sequence"/>
</dbReference>
<feature type="domain" description="Bacteriophage phiJL001 Gp84 C-terminal" evidence="1">
    <location>
        <begin position="194"/>
        <end position="276"/>
    </location>
</feature>
<dbReference type="RefSeq" id="WP_380071723.1">
    <property type="nucleotide sequence ID" value="NZ_JBHRTO010000001.1"/>
</dbReference>
<dbReference type="Pfam" id="PF09931">
    <property type="entry name" value="Phage_phiJL001_Gp84_N"/>
    <property type="match status" value="1"/>
</dbReference>
<comment type="caution">
    <text evidence="2">The sequence shown here is derived from an EMBL/GenBank/DDBJ whole genome shotgun (WGS) entry which is preliminary data.</text>
</comment>
<gene>
    <name evidence="2" type="ORF">ACFOGH_03720</name>
</gene>
<keyword evidence="3" id="KW-1185">Reference proteome</keyword>
<organism evidence="2 3">
    <name type="scientific">Cypionkella sinensis</name>
    <dbReference type="NCBI Taxonomy" id="1756043"/>
    <lineage>
        <taxon>Bacteria</taxon>
        <taxon>Pseudomonadati</taxon>
        <taxon>Pseudomonadota</taxon>
        <taxon>Alphaproteobacteria</taxon>
        <taxon>Rhodobacterales</taxon>
        <taxon>Paracoccaceae</taxon>
        <taxon>Cypionkella</taxon>
    </lineage>
</organism>
<sequence length="295" mass="31916">MSARQDLLDHLGQGVTTVCRAWLVTRRDGVQFGFTDHDGDLGFEAHVFKASSGMTARTLQQTTGLSVDNSETVGALSDAAVDEADLIAGRFDGAEVRAWLVNWADPAQRIEQFRGNLGEISRAGGAFKAELRGLTDRLNQPQGRIFQRNCTAVLGDARCKVDLTAPGHFAQSAIVGFDALNRVVFEGLGAFADRWFERGRFVVISGAAAGLVGVIKFDRLADGQRIVDLWHDLGAQIAIGDQVRLEVGCDRMSSTCRAKFANFANFRGFPHIPGEDWLASYPVSSRANDGGSLGR</sequence>
<evidence type="ECO:0000313" key="3">
    <source>
        <dbReference type="Proteomes" id="UP001595547"/>
    </source>
</evidence>
<accession>A0ABV7J1S0</accession>
<dbReference type="InterPro" id="IPR011928">
    <property type="entry name" value="Phage_phiJL001_Gp84"/>
</dbReference>
<dbReference type="Pfam" id="PF09356">
    <property type="entry name" value="Phage_BR0599"/>
    <property type="match status" value="1"/>
</dbReference>
<dbReference type="InterPro" id="IPR018964">
    <property type="entry name" value="Phage_phiJL001_Gp84_C"/>
</dbReference>
<name>A0ABV7J1S0_9RHOB</name>
<evidence type="ECO:0000259" key="1">
    <source>
        <dbReference type="Pfam" id="PF09356"/>
    </source>
</evidence>